<comment type="caution">
    <text evidence="1">The sequence shown here is derived from an EMBL/GenBank/DDBJ whole genome shotgun (WGS) entry which is preliminary data.</text>
</comment>
<organism evidence="1 2">
    <name type="scientific">Triplophysa rosa</name>
    <name type="common">Cave loach</name>
    <dbReference type="NCBI Taxonomy" id="992332"/>
    <lineage>
        <taxon>Eukaryota</taxon>
        <taxon>Metazoa</taxon>
        <taxon>Chordata</taxon>
        <taxon>Craniata</taxon>
        <taxon>Vertebrata</taxon>
        <taxon>Euteleostomi</taxon>
        <taxon>Actinopterygii</taxon>
        <taxon>Neopterygii</taxon>
        <taxon>Teleostei</taxon>
        <taxon>Ostariophysi</taxon>
        <taxon>Cypriniformes</taxon>
        <taxon>Nemacheilidae</taxon>
        <taxon>Triplophysa</taxon>
    </lineage>
</organism>
<dbReference type="Proteomes" id="UP001059041">
    <property type="component" value="Linkage Group LG3"/>
</dbReference>
<dbReference type="PANTHER" id="PTHR33104:SF2">
    <property type="entry name" value="CXC3 LIKE CYSTEINE CLUSTER DOMAIN-CONTAINING PROTEIN"/>
    <property type="match status" value="1"/>
</dbReference>
<protein>
    <submittedName>
        <fullName evidence="1">Uncharacterized protein</fullName>
    </submittedName>
</protein>
<evidence type="ECO:0000313" key="2">
    <source>
        <dbReference type="Proteomes" id="UP001059041"/>
    </source>
</evidence>
<accession>A0A9W7WZT0</accession>
<reference evidence="1" key="1">
    <citation type="submission" date="2021-02" db="EMBL/GenBank/DDBJ databases">
        <title>Comparative genomics reveals that relaxation of natural selection precedes convergent phenotypic evolution of cavefish.</title>
        <authorList>
            <person name="Peng Z."/>
        </authorList>
    </citation>
    <scope>NUCLEOTIDE SEQUENCE</scope>
    <source>
        <tissue evidence="1">Muscle</tissue>
    </source>
</reference>
<dbReference type="AlphaFoldDB" id="A0A9W7WZT0"/>
<dbReference type="PANTHER" id="PTHR33104">
    <property type="entry name" value="SI:DKEY-29D5.2"/>
    <property type="match status" value="1"/>
</dbReference>
<keyword evidence="2" id="KW-1185">Reference proteome</keyword>
<feature type="non-terminal residue" evidence="1">
    <location>
        <position position="187"/>
    </location>
</feature>
<gene>
    <name evidence="1" type="ORF">IRJ41_018884</name>
</gene>
<name>A0A9W7WZT0_TRIRA</name>
<dbReference type="EMBL" id="JAFHDT010000003">
    <property type="protein sequence ID" value="KAI7811785.1"/>
    <property type="molecule type" value="Genomic_DNA"/>
</dbReference>
<proteinExistence type="predicted"/>
<evidence type="ECO:0000313" key="1">
    <source>
        <dbReference type="EMBL" id="KAI7811785.1"/>
    </source>
</evidence>
<sequence>QTGNLCGDAFYKSFLEWSICRYEVDKICGTQHFMCPACTPLILAVAVDGNRKLHRFKTGGKLFTKLMALKSEAPGKGVCGSAEFAAAQESSRKSSSGLDEEGIELAVCRQKVLLRALNMFRERYMHIHCICIRSFALKMSNFCADITCKYWPYLIKVSNGVVAIKLVLPIPWERKWSRPMAFCQGLL</sequence>